<gene>
    <name evidence="2" type="ORF">APZ42_007144</name>
</gene>
<evidence type="ECO:0000313" key="2">
    <source>
        <dbReference type="EMBL" id="KZR97786.1"/>
    </source>
</evidence>
<keyword evidence="3" id="KW-1185">Reference proteome</keyword>
<keyword evidence="1" id="KW-0812">Transmembrane</keyword>
<feature type="non-terminal residue" evidence="2">
    <location>
        <position position="1"/>
    </location>
</feature>
<evidence type="ECO:0000256" key="1">
    <source>
        <dbReference type="SAM" id="Phobius"/>
    </source>
</evidence>
<proteinExistence type="predicted"/>
<keyword evidence="1" id="KW-1133">Transmembrane helix</keyword>
<reference evidence="2 3" key="1">
    <citation type="submission" date="2016-03" db="EMBL/GenBank/DDBJ databases">
        <title>EvidentialGene: Evidence-directed Construction of Genes on Genomes.</title>
        <authorList>
            <person name="Gilbert D.G."/>
            <person name="Choi J.-H."/>
            <person name="Mockaitis K."/>
            <person name="Colbourne J."/>
            <person name="Pfrender M."/>
        </authorList>
    </citation>
    <scope>NUCLEOTIDE SEQUENCE [LARGE SCALE GENOMIC DNA]</scope>
    <source>
        <strain evidence="2 3">Xinb3</strain>
        <tissue evidence="2">Complete organism</tissue>
    </source>
</reference>
<name>A0A164FGT0_9CRUS</name>
<evidence type="ECO:0000313" key="3">
    <source>
        <dbReference type="Proteomes" id="UP000076858"/>
    </source>
</evidence>
<sequence>FLCFFCLVFFSLFVLLFFFFILFIFNFFFCFKLLVDLLLQMCKVCKVSIVMCNTMLSIHSHIWIQCKFQTVFNVKVSFSKYYV</sequence>
<dbReference type="AlphaFoldDB" id="A0A164FGT0"/>
<organism evidence="2 3">
    <name type="scientific">Daphnia magna</name>
    <dbReference type="NCBI Taxonomy" id="35525"/>
    <lineage>
        <taxon>Eukaryota</taxon>
        <taxon>Metazoa</taxon>
        <taxon>Ecdysozoa</taxon>
        <taxon>Arthropoda</taxon>
        <taxon>Crustacea</taxon>
        <taxon>Branchiopoda</taxon>
        <taxon>Diplostraca</taxon>
        <taxon>Cladocera</taxon>
        <taxon>Anomopoda</taxon>
        <taxon>Daphniidae</taxon>
        <taxon>Daphnia</taxon>
    </lineage>
</organism>
<protein>
    <submittedName>
        <fullName evidence="2">Uncharacterized protein</fullName>
    </submittedName>
</protein>
<comment type="caution">
    <text evidence="2">The sequence shown here is derived from an EMBL/GenBank/DDBJ whole genome shotgun (WGS) entry which is preliminary data.</text>
</comment>
<keyword evidence="1" id="KW-0472">Membrane</keyword>
<dbReference type="EMBL" id="LRGB01020123">
    <property type="protein sequence ID" value="KZR97786.1"/>
    <property type="molecule type" value="Genomic_DNA"/>
</dbReference>
<feature type="transmembrane region" description="Helical" evidence="1">
    <location>
        <begin position="6"/>
        <end position="31"/>
    </location>
</feature>
<dbReference type="Proteomes" id="UP000076858">
    <property type="component" value="Unassembled WGS sequence"/>
</dbReference>
<accession>A0A164FGT0</accession>